<gene>
    <name evidence="1" type="ORF">KC660_00835</name>
</gene>
<evidence type="ECO:0000313" key="1">
    <source>
        <dbReference type="EMBL" id="MCA9381935.1"/>
    </source>
</evidence>
<dbReference type="SUPFAM" id="SSF49777">
    <property type="entry name" value="PEBP-like"/>
    <property type="match status" value="1"/>
</dbReference>
<accession>A0A955L2Y3</accession>
<proteinExistence type="predicted"/>
<name>A0A955L2Y3_9BACT</name>
<dbReference type="Gene3D" id="3.90.280.10">
    <property type="entry name" value="PEBP-like"/>
    <property type="match status" value="1"/>
</dbReference>
<dbReference type="PANTHER" id="PTHR30289">
    <property type="entry name" value="UNCHARACTERIZED PROTEIN YBCL-RELATED"/>
    <property type="match status" value="1"/>
</dbReference>
<dbReference type="NCBIfam" id="TIGR00481">
    <property type="entry name" value="YbhB/YbcL family Raf kinase inhibitor-like protein"/>
    <property type="match status" value="1"/>
</dbReference>
<comment type="caution">
    <text evidence="1">The sequence shown here is derived from an EMBL/GenBank/DDBJ whole genome shotgun (WGS) entry which is preliminary data.</text>
</comment>
<evidence type="ECO:0000313" key="2">
    <source>
        <dbReference type="Proteomes" id="UP000782843"/>
    </source>
</evidence>
<dbReference type="PANTHER" id="PTHR30289:SF1">
    <property type="entry name" value="PEBP (PHOSPHATIDYLETHANOLAMINE-BINDING PROTEIN) FAMILY PROTEIN"/>
    <property type="match status" value="1"/>
</dbReference>
<reference evidence="1" key="1">
    <citation type="submission" date="2020-04" db="EMBL/GenBank/DDBJ databases">
        <authorList>
            <person name="Zhang T."/>
        </authorList>
    </citation>
    <scope>NUCLEOTIDE SEQUENCE</scope>
    <source>
        <strain evidence="1">HKST-UBA10</strain>
    </source>
</reference>
<dbReference type="InterPro" id="IPR005247">
    <property type="entry name" value="YbhB_YbcL/LppC-like"/>
</dbReference>
<reference evidence="1" key="2">
    <citation type="journal article" date="2021" name="Microbiome">
        <title>Successional dynamics and alternative stable states in a saline activated sludge microbial community over 9 years.</title>
        <authorList>
            <person name="Wang Y."/>
            <person name="Ye J."/>
            <person name="Ju F."/>
            <person name="Liu L."/>
            <person name="Boyd J.A."/>
            <person name="Deng Y."/>
            <person name="Parks D.H."/>
            <person name="Jiang X."/>
            <person name="Yin X."/>
            <person name="Woodcroft B.J."/>
            <person name="Tyson G.W."/>
            <person name="Hugenholtz P."/>
            <person name="Polz M.F."/>
            <person name="Zhang T."/>
        </authorList>
    </citation>
    <scope>NUCLEOTIDE SEQUENCE</scope>
    <source>
        <strain evidence="1">HKST-UBA10</strain>
    </source>
</reference>
<protein>
    <submittedName>
        <fullName evidence="1">YbhB/YbcL family Raf kinase inhibitor-like protein</fullName>
    </submittedName>
</protein>
<sequence length="145" mass="15762">MQITSDAFNNNESIPAKYTCDGSNMNPPLSLDGIQPEAKSVALIVDDPDAPAGTWTHWLVWNIDPVTAEIVEGAFPKNAVQGVNDFGKVEYGGPCPPSGEHRYYFKAYSLGKMLDLPSGSSKDDLLSAMENHILQTSELIGLYSR</sequence>
<dbReference type="Pfam" id="PF01161">
    <property type="entry name" value="PBP"/>
    <property type="match status" value="1"/>
</dbReference>
<dbReference type="InterPro" id="IPR008914">
    <property type="entry name" value="PEBP"/>
</dbReference>
<dbReference type="EMBL" id="JAGQLG010000027">
    <property type="protein sequence ID" value="MCA9381935.1"/>
    <property type="molecule type" value="Genomic_DNA"/>
</dbReference>
<dbReference type="AlphaFoldDB" id="A0A955L2Y3"/>
<dbReference type="CDD" id="cd00865">
    <property type="entry name" value="PEBP_bact_arch"/>
    <property type="match status" value="1"/>
</dbReference>
<organism evidence="1 2">
    <name type="scientific">Candidatus Dojkabacteria bacterium</name>
    <dbReference type="NCBI Taxonomy" id="2099670"/>
    <lineage>
        <taxon>Bacteria</taxon>
        <taxon>Candidatus Dojkabacteria</taxon>
    </lineage>
</organism>
<dbReference type="InterPro" id="IPR036610">
    <property type="entry name" value="PEBP-like_sf"/>
</dbReference>
<dbReference type="Proteomes" id="UP000782843">
    <property type="component" value="Unassembled WGS sequence"/>
</dbReference>